<evidence type="ECO:0000313" key="2">
    <source>
        <dbReference type="EMBL" id="CAB3738131.1"/>
    </source>
</evidence>
<organism evidence="2 3">
    <name type="scientific">Achromobacter piechaudii</name>
    <dbReference type="NCBI Taxonomy" id="72556"/>
    <lineage>
        <taxon>Bacteria</taxon>
        <taxon>Pseudomonadati</taxon>
        <taxon>Pseudomonadota</taxon>
        <taxon>Betaproteobacteria</taxon>
        <taxon>Burkholderiales</taxon>
        <taxon>Alcaligenaceae</taxon>
        <taxon>Achromobacter</taxon>
    </lineage>
</organism>
<protein>
    <recommendedName>
        <fullName evidence="4">DUF4760 domain-containing protein</fullName>
    </recommendedName>
</protein>
<proteinExistence type="predicted"/>
<name>A0ABM8L618_9BURK</name>
<sequence length="197" mass="22021">MDRYCAAVKIPLVDRCMPMADWSSLWSSLGTLGTLVFGTIGAVAAILGVHKVLIELRNLKEQKVRESGIRAEELALKRTQFFLAQHRRLFEDPDLASVLQHLDGDGDALATPEMADKNRKFLTFIEEIALLVNSSQIKPEVAFYMFGWYARCARNGSNFNENIDTSEAHWAIFQAFADDSAAYAEKNPQGPQNPLTL</sequence>
<evidence type="ECO:0008006" key="4">
    <source>
        <dbReference type="Google" id="ProtNLM"/>
    </source>
</evidence>
<keyword evidence="1" id="KW-0812">Transmembrane</keyword>
<evidence type="ECO:0000313" key="3">
    <source>
        <dbReference type="Proteomes" id="UP000494116"/>
    </source>
</evidence>
<keyword evidence="1" id="KW-1133">Transmembrane helix</keyword>
<accession>A0ABM8L618</accession>
<feature type="transmembrane region" description="Helical" evidence="1">
    <location>
        <begin position="25"/>
        <end position="49"/>
    </location>
</feature>
<evidence type="ECO:0000256" key="1">
    <source>
        <dbReference type="SAM" id="Phobius"/>
    </source>
</evidence>
<gene>
    <name evidence="2" type="ORF">LMG1873_05459</name>
</gene>
<dbReference type="EMBL" id="CADIJS010000006">
    <property type="protein sequence ID" value="CAB3738131.1"/>
    <property type="molecule type" value="Genomic_DNA"/>
</dbReference>
<keyword evidence="1" id="KW-0472">Membrane</keyword>
<keyword evidence="3" id="KW-1185">Reference proteome</keyword>
<reference evidence="2 3" key="1">
    <citation type="submission" date="2020-04" db="EMBL/GenBank/DDBJ databases">
        <authorList>
            <person name="De Canck E."/>
        </authorList>
    </citation>
    <scope>NUCLEOTIDE SEQUENCE [LARGE SCALE GENOMIC DNA]</scope>
    <source>
        <strain evidence="2 3">LMG 1873</strain>
    </source>
</reference>
<comment type="caution">
    <text evidence="2">The sequence shown here is derived from an EMBL/GenBank/DDBJ whole genome shotgun (WGS) entry which is preliminary data.</text>
</comment>
<dbReference type="Proteomes" id="UP000494116">
    <property type="component" value="Unassembled WGS sequence"/>
</dbReference>